<sequence length="213" mass="23612">TNAVLAQELAAARATATDIEDIADEAAAKILGASCGKDYVFPQVPFWRCQPRLRDHEKDSCVDAQDCFLFALGLDRLSPVHTGRCRCDRETIAAEKKRRAEERAALEAEAEALEAAHADDKERPTKKRVKKDAKEKKAPPPPKYMMCHMCGQCPGSEACEHKACKNCCKAMCREQILDCEKHRNFHRSQPERYQPDGEKDKAGAAGQTPVAAT</sequence>
<protein>
    <submittedName>
        <fullName evidence="2">Uncharacterized protein</fullName>
    </submittedName>
</protein>
<feature type="region of interest" description="Disordered" evidence="1">
    <location>
        <begin position="110"/>
        <end position="140"/>
    </location>
</feature>
<evidence type="ECO:0000256" key="1">
    <source>
        <dbReference type="SAM" id="MobiDB-lite"/>
    </source>
</evidence>
<feature type="compositionally biased region" description="Basic and acidic residues" evidence="1">
    <location>
        <begin position="189"/>
        <end position="202"/>
    </location>
</feature>
<dbReference type="GeneID" id="5887581"/>
<dbReference type="RefSeq" id="XP_001742468.1">
    <property type="nucleotide sequence ID" value="XM_001742416.1"/>
</dbReference>
<name>A9UNJ5_MONBE</name>
<dbReference type="EMBL" id="CH991543">
    <property type="protein sequence ID" value="EDQ92706.1"/>
    <property type="molecule type" value="Genomic_DNA"/>
</dbReference>
<dbReference type="AlphaFoldDB" id="A9UNJ5"/>
<organism evidence="2 3">
    <name type="scientific">Monosiga brevicollis</name>
    <name type="common">Choanoflagellate</name>
    <dbReference type="NCBI Taxonomy" id="81824"/>
    <lineage>
        <taxon>Eukaryota</taxon>
        <taxon>Choanoflagellata</taxon>
        <taxon>Craspedida</taxon>
        <taxon>Salpingoecidae</taxon>
        <taxon>Monosiga</taxon>
    </lineage>
</organism>
<dbReference type="KEGG" id="mbr:MONBRDRAFT_5477"/>
<evidence type="ECO:0000313" key="2">
    <source>
        <dbReference type="EMBL" id="EDQ92706.1"/>
    </source>
</evidence>
<accession>A9UNJ5</accession>
<proteinExistence type="predicted"/>
<keyword evidence="3" id="KW-1185">Reference proteome</keyword>
<feature type="non-terminal residue" evidence="2">
    <location>
        <position position="1"/>
    </location>
</feature>
<feature type="compositionally biased region" description="Basic and acidic residues" evidence="1">
    <location>
        <begin position="114"/>
        <end position="123"/>
    </location>
</feature>
<dbReference type="InParanoid" id="A9UNJ5"/>
<reference evidence="2 3" key="1">
    <citation type="journal article" date="2008" name="Nature">
        <title>The genome of the choanoflagellate Monosiga brevicollis and the origin of metazoans.</title>
        <authorList>
            <consortium name="JGI Sequencing"/>
            <person name="King N."/>
            <person name="Westbrook M.J."/>
            <person name="Young S.L."/>
            <person name="Kuo A."/>
            <person name="Abedin M."/>
            <person name="Chapman J."/>
            <person name="Fairclough S."/>
            <person name="Hellsten U."/>
            <person name="Isogai Y."/>
            <person name="Letunic I."/>
            <person name="Marr M."/>
            <person name="Pincus D."/>
            <person name="Putnam N."/>
            <person name="Rokas A."/>
            <person name="Wright K.J."/>
            <person name="Zuzow R."/>
            <person name="Dirks W."/>
            <person name="Good M."/>
            <person name="Goodstein D."/>
            <person name="Lemons D."/>
            <person name="Li W."/>
            <person name="Lyons J.B."/>
            <person name="Morris A."/>
            <person name="Nichols S."/>
            <person name="Richter D.J."/>
            <person name="Salamov A."/>
            <person name="Bork P."/>
            <person name="Lim W.A."/>
            <person name="Manning G."/>
            <person name="Miller W.T."/>
            <person name="McGinnis W."/>
            <person name="Shapiro H."/>
            <person name="Tjian R."/>
            <person name="Grigoriev I.V."/>
            <person name="Rokhsar D."/>
        </authorList>
    </citation>
    <scope>NUCLEOTIDE SEQUENCE [LARGE SCALE GENOMIC DNA]</scope>
    <source>
        <strain evidence="3">MX1 / ATCC 50154</strain>
    </source>
</reference>
<feature type="region of interest" description="Disordered" evidence="1">
    <location>
        <begin position="189"/>
        <end position="213"/>
    </location>
</feature>
<evidence type="ECO:0000313" key="3">
    <source>
        <dbReference type="Proteomes" id="UP000001357"/>
    </source>
</evidence>
<gene>
    <name evidence="2" type="ORF">MONBRDRAFT_5477</name>
</gene>
<dbReference type="Proteomes" id="UP000001357">
    <property type="component" value="Unassembled WGS sequence"/>
</dbReference>